<keyword evidence="2" id="KW-1185">Reference proteome</keyword>
<sequence>MIVHLINLVLPQNEKTLKLVGGVPQDIQTIIKHLKLECPLENNPCGTKLYQVFKCQPLPHIKFTSPKPTIAATAFQSSQIHLSCQPCLQISNASFITQPLSDWLDWFIKLPGFENNIESWADQLWSQGSNIVVYVAQGIVWEHHFKKKISMSLELGLSLFIDWFNPKGNKMAGKQVLMGVISLNCLNLPPWLEFQTQYTYLAGIIPAPKQPDMIAISNILKPLIDELLVLNRGIKLTMLKHQSGNKVSVKVICLIGDIVANHNALGLMSHSARNFSSWCKIKDDEQKDLVLGRLLNGRNVLNASFKWKSAESTTIQKKLAKQNRIQWLELNRLLYWDPAMNVALGVMHNWYKGVLQHHFCYCWSFDKSVVQEQAEQFDETESKVDEMDIDSEEMEVDDFEEFNGDGEQFVSYI</sequence>
<dbReference type="Pfam" id="PF02992">
    <property type="entry name" value="Transposase_21"/>
    <property type="match status" value="1"/>
</dbReference>
<dbReference type="OrthoDB" id="3269001at2759"/>
<dbReference type="EMBL" id="AVOT02003503">
    <property type="protein sequence ID" value="MBW0473707.1"/>
    <property type="molecule type" value="Genomic_DNA"/>
</dbReference>
<protein>
    <submittedName>
        <fullName evidence="1">Uncharacterized protein</fullName>
    </submittedName>
</protein>
<accession>A0A9Q3BYA2</accession>
<proteinExistence type="predicted"/>
<name>A0A9Q3BYA2_9BASI</name>
<dbReference type="InterPro" id="IPR004242">
    <property type="entry name" value="Transposase_21"/>
</dbReference>
<organism evidence="1 2">
    <name type="scientific">Austropuccinia psidii MF-1</name>
    <dbReference type="NCBI Taxonomy" id="1389203"/>
    <lineage>
        <taxon>Eukaryota</taxon>
        <taxon>Fungi</taxon>
        <taxon>Dikarya</taxon>
        <taxon>Basidiomycota</taxon>
        <taxon>Pucciniomycotina</taxon>
        <taxon>Pucciniomycetes</taxon>
        <taxon>Pucciniales</taxon>
        <taxon>Sphaerophragmiaceae</taxon>
        <taxon>Austropuccinia</taxon>
    </lineage>
</organism>
<gene>
    <name evidence="1" type="ORF">O181_013422</name>
</gene>
<evidence type="ECO:0000313" key="1">
    <source>
        <dbReference type="EMBL" id="MBW0473707.1"/>
    </source>
</evidence>
<evidence type="ECO:0000313" key="2">
    <source>
        <dbReference type="Proteomes" id="UP000765509"/>
    </source>
</evidence>
<dbReference type="AlphaFoldDB" id="A0A9Q3BYA2"/>
<reference evidence="1" key="1">
    <citation type="submission" date="2021-03" db="EMBL/GenBank/DDBJ databases">
        <title>Draft genome sequence of rust myrtle Austropuccinia psidii MF-1, a brazilian biotype.</title>
        <authorList>
            <person name="Quecine M.C."/>
            <person name="Pachon D.M.R."/>
            <person name="Bonatelli M.L."/>
            <person name="Correr F.H."/>
            <person name="Franceschini L.M."/>
            <person name="Leite T.F."/>
            <person name="Margarido G.R.A."/>
            <person name="Almeida C.A."/>
            <person name="Ferrarezi J.A."/>
            <person name="Labate C.A."/>
        </authorList>
    </citation>
    <scope>NUCLEOTIDE SEQUENCE</scope>
    <source>
        <strain evidence="1">MF-1</strain>
    </source>
</reference>
<comment type="caution">
    <text evidence="1">The sequence shown here is derived from an EMBL/GenBank/DDBJ whole genome shotgun (WGS) entry which is preliminary data.</text>
</comment>
<dbReference type="Proteomes" id="UP000765509">
    <property type="component" value="Unassembled WGS sequence"/>
</dbReference>